<protein>
    <recommendedName>
        <fullName evidence="3">beta-N-acetylhexosaminidase</fullName>
        <ecNumber evidence="3">3.2.1.52</ecNumber>
    </recommendedName>
</protein>
<comment type="catalytic activity">
    <reaction evidence="1">
        <text>Hydrolysis of terminal non-reducing N-acetyl-D-hexosamine residues in N-acetyl-beta-D-hexosaminides.</text>
        <dbReference type="EC" id="3.2.1.52"/>
    </reaction>
</comment>
<evidence type="ECO:0000259" key="6">
    <source>
        <dbReference type="Pfam" id="PF00728"/>
    </source>
</evidence>
<evidence type="ECO:0000256" key="2">
    <source>
        <dbReference type="ARBA" id="ARBA00006285"/>
    </source>
</evidence>
<dbReference type="PANTHER" id="PTHR22600">
    <property type="entry name" value="BETA-HEXOSAMINIDASE"/>
    <property type="match status" value="1"/>
</dbReference>
<evidence type="ECO:0000313" key="7">
    <source>
        <dbReference type="EMBL" id="QQC44741.1"/>
    </source>
</evidence>
<sequence>MSSSSHPEALSSHGAPIPHDRSAAPAHAWRGLLIDSARTFWSVDTMRTIITLMSRYGLNTLHWHLTDDAGWRFPVPGYPALTTVGASIEREPYDWYDNVDATRRRATWRDAPPSSTHGFYSDQEIRSLASYARERGVRIVPEVDIPGHMGAAIYAYPQLGNPRLAGQLPRTRQWRNDMLWPSESSFRFVEAALTRVCELFDSPVIHVGGDECRWDEWEADPSLIERLRPQGVASGADIQRLFLSHCTSVLAERGRTVGGWDEIVDIEGADLPADALIMAWREAGVGTRQARASGRHWVQCDADLLYLNRLSGPVSSEPTGMDGIITPQRIFEELPGALTGSGLVGVQAAAWSEFLTTPDALFYHLLPRLLVVAEIAWHGGDALPWSELSTLIDSETDYLRGLGIACRLRT</sequence>
<name>A0AAQ0BX70_9ACTO</name>
<proteinExistence type="inferred from homology"/>
<dbReference type="Proteomes" id="UP000595220">
    <property type="component" value="Chromosome"/>
</dbReference>
<keyword evidence="8" id="KW-1185">Reference proteome</keyword>
<evidence type="ECO:0000256" key="5">
    <source>
        <dbReference type="PIRSR" id="PIRSR625705-1"/>
    </source>
</evidence>
<organism evidence="7 8">
    <name type="scientific">Schaalia meyeri</name>
    <dbReference type="NCBI Taxonomy" id="52773"/>
    <lineage>
        <taxon>Bacteria</taxon>
        <taxon>Bacillati</taxon>
        <taxon>Actinomycetota</taxon>
        <taxon>Actinomycetes</taxon>
        <taxon>Actinomycetales</taxon>
        <taxon>Actinomycetaceae</taxon>
        <taxon>Schaalia</taxon>
    </lineage>
</organism>
<dbReference type="SUPFAM" id="SSF51445">
    <property type="entry name" value="(Trans)glycosidases"/>
    <property type="match status" value="1"/>
</dbReference>
<dbReference type="EMBL" id="CP066065">
    <property type="protein sequence ID" value="QQC44741.1"/>
    <property type="molecule type" value="Genomic_DNA"/>
</dbReference>
<dbReference type="AlphaFoldDB" id="A0AAQ0BX70"/>
<dbReference type="GO" id="GO:0016020">
    <property type="term" value="C:membrane"/>
    <property type="evidence" value="ECO:0007669"/>
    <property type="project" value="TreeGrafter"/>
</dbReference>
<dbReference type="InterPro" id="IPR015883">
    <property type="entry name" value="Glyco_hydro_20_cat"/>
</dbReference>
<evidence type="ECO:0000256" key="1">
    <source>
        <dbReference type="ARBA" id="ARBA00001231"/>
    </source>
</evidence>
<dbReference type="InterPro" id="IPR025705">
    <property type="entry name" value="Beta_hexosaminidase_sua/sub"/>
</dbReference>
<dbReference type="PRINTS" id="PR00738">
    <property type="entry name" value="GLHYDRLASE20"/>
</dbReference>
<dbReference type="InterPro" id="IPR017853">
    <property type="entry name" value="GH"/>
</dbReference>
<evidence type="ECO:0000256" key="4">
    <source>
        <dbReference type="ARBA" id="ARBA00022801"/>
    </source>
</evidence>
<dbReference type="Gene3D" id="3.20.20.80">
    <property type="entry name" value="Glycosidases"/>
    <property type="match status" value="1"/>
</dbReference>
<dbReference type="EC" id="3.2.1.52" evidence="3"/>
<dbReference type="Pfam" id="PF00728">
    <property type="entry name" value="Glyco_hydro_20"/>
    <property type="match status" value="1"/>
</dbReference>
<dbReference type="GO" id="GO:0005975">
    <property type="term" value="P:carbohydrate metabolic process"/>
    <property type="evidence" value="ECO:0007669"/>
    <property type="project" value="InterPro"/>
</dbReference>
<keyword evidence="4" id="KW-0378">Hydrolase</keyword>
<feature type="domain" description="Glycoside hydrolase family 20 catalytic" evidence="6">
    <location>
        <begin position="28"/>
        <end position="379"/>
    </location>
</feature>
<gene>
    <name evidence="7" type="ORF">I6H42_05255</name>
</gene>
<comment type="similarity">
    <text evidence="2">Belongs to the glycosyl hydrolase 20 family.</text>
</comment>
<dbReference type="PANTHER" id="PTHR22600:SF57">
    <property type="entry name" value="BETA-N-ACETYLHEXOSAMINIDASE"/>
    <property type="match status" value="1"/>
</dbReference>
<evidence type="ECO:0000256" key="3">
    <source>
        <dbReference type="ARBA" id="ARBA00012663"/>
    </source>
</evidence>
<reference evidence="7 8" key="1">
    <citation type="submission" date="2020-12" db="EMBL/GenBank/DDBJ databases">
        <title>FDA dAtabase for Regulatory Grade micrObial Sequences (FDA-ARGOS): Supporting development and validation of Infectious Disease Dx tests.</title>
        <authorList>
            <person name="Sproer C."/>
            <person name="Gronow S."/>
            <person name="Severitt S."/>
            <person name="Schroder I."/>
            <person name="Tallon L."/>
            <person name="Sadzewicz L."/>
            <person name="Zhao X."/>
            <person name="Boylan J."/>
            <person name="Ott S."/>
            <person name="Bowen H."/>
            <person name="Vavikolanu K."/>
            <person name="Mehta A."/>
            <person name="Aluvathingal J."/>
            <person name="Nadendla S."/>
            <person name="Lowell S."/>
            <person name="Myers T."/>
            <person name="Yan Y."/>
            <person name="Sichtig H."/>
        </authorList>
    </citation>
    <scope>NUCLEOTIDE SEQUENCE [LARGE SCALE GENOMIC DNA]</scope>
    <source>
        <strain evidence="7 8">FDAARGOS_985</strain>
    </source>
</reference>
<dbReference type="GO" id="GO:0004563">
    <property type="term" value="F:beta-N-acetylhexosaminidase activity"/>
    <property type="evidence" value="ECO:0007669"/>
    <property type="project" value="UniProtKB-EC"/>
</dbReference>
<feature type="active site" description="Proton donor" evidence="5">
    <location>
        <position position="211"/>
    </location>
</feature>
<dbReference type="GO" id="GO:0030203">
    <property type="term" value="P:glycosaminoglycan metabolic process"/>
    <property type="evidence" value="ECO:0007669"/>
    <property type="project" value="TreeGrafter"/>
</dbReference>
<accession>A0AAQ0BX70</accession>
<evidence type="ECO:0000313" key="8">
    <source>
        <dbReference type="Proteomes" id="UP000595220"/>
    </source>
</evidence>